<proteinExistence type="predicted"/>
<evidence type="ECO:0000259" key="1">
    <source>
        <dbReference type="Pfam" id="PF13843"/>
    </source>
</evidence>
<keyword evidence="3" id="KW-1185">Reference proteome</keyword>
<comment type="caution">
    <text evidence="2">The sequence shown here is derived from an EMBL/GenBank/DDBJ whole genome shotgun (WGS) entry which is preliminary data.</text>
</comment>
<feature type="domain" description="PiggyBac transposable element-derived protein" evidence="1">
    <location>
        <begin position="2"/>
        <end position="97"/>
    </location>
</feature>
<evidence type="ECO:0000313" key="2">
    <source>
        <dbReference type="EMBL" id="GFN91817.1"/>
    </source>
</evidence>
<evidence type="ECO:0000313" key="3">
    <source>
        <dbReference type="Proteomes" id="UP000735302"/>
    </source>
</evidence>
<dbReference type="EMBL" id="BLXT01002164">
    <property type="protein sequence ID" value="GFN91817.1"/>
    <property type="molecule type" value="Genomic_DNA"/>
</dbReference>
<sequence>MKDLIDYGTFACRAVHSNRKHFSKDLKGQLKANEYKIRQVGNLVATWWRDKRAIHMLSTNASPVMETVSQKSKGGPIGKQILQCVEIYNKNMGGVDK</sequence>
<reference evidence="2 3" key="1">
    <citation type="journal article" date="2021" name="Elife">
        <title>Chloroplast acquisition without the gene transfer in kleptoplastic sea slugs, Plakobranchus ocellatus.</title>
        <authorList>
            <person name="Maeda T."/>
            <person name="Takahashi S."/>
            <person name="Yoshida T."/>
            <person name="Shimamura S."/>
            <person name="Takaki Y."/>
            <person name="Nagai Y."/>
            <person name="Toyoda A."/>
            <person name="Suzuki Y."/>
            <person name="Arimoto A."/>
            <person name="Ishii H."/>
            <person name="Satoh N."/>
            <person name="Nishiyama T."/>
            <person name="Hasebe M."/>
            <person name="Maruyama T."/>
            <person name="Minagawa J."/>
            <person name="Obokata J."/>
            <person name="Shigenobu S."/>
        </authorList>
    </citation>
    <scope>NUCLEOTIDE SEQUENCE [LARGE SCALE GENOMIC DNA]</scope>
</reference>
<dbReference type="Proteomes" id="UP000735302">
    <property type="component" value="Unassembled WGS sequence"/>
</dbReference>
<dbReference type="Pfam" id="PF13843">
    <property type="entry name" value="DDE_Tnp_1_7"/>
    <property type="match status" value="1"/>
</dbReference>
<accession>A0AAV3ZAP6</accession>
<dbReference type="AlphaFoldDB" id="A0AAV3ZAP6"/>
<protein>
    <submittedName>
        <fullName evidence="2">PiggyBac transposable element-derived protein 4</fullName>
    </submittedName>
</protein>
<dbReference type="InterPro" id="IPR029526">
    <property type="entry name" value="PGBD"/>
</dbReference>
<dbReference type="PANTHER" id="PTHR46599:SF3">
    <property type="entry name" value="PIGGYBAC TRANSPOSABLE ELEMENT-DERIVED PROTEIN 4"/>
    <property type="match status" value="1"/>
</dbReference>
<gene>
    <name evidence="2" type="ORF">PoB_001832300</name>
</gene>
<organism evidence="2 3">
    <name type="scientific">Plakobranchus ocellatus</name>
    <dbReference type="NCBI Taxonomy" id="259542"/>
    <lineage>
        <taxon>Eukaryota</taxon>
        <taxon>Metazoa</taxon>
        <taxon>Spiralia</taxon>
        <taxon>Lophotrochozoa</taxon>
        <taxon>Mollusca</taxon>
        <taxon>Gastropoda</taxon>
        <taxon>Heterobranchia</taxon>
        <taxon>Euthyneura</taxon>
        <taxon>Panpulmonata</taxon>
        <taxon>Sacoglossa</taxon>
        <taxon>Placobranchoidea</taxon>
        <taxon>Plakobranchidae</taxon>
        <taxon>Plakobranchus</taxon>
    </lineage>
</organism>
<name>A0AAV3ZAP6_9GAST</name>
<dbReference type="PANTHER" id="PTHR46599">
    <property type="entry name" value="PIGGYBAC TRANSPOSABLE ELEMENT-DERIVED PROTEIN 4"/>
    <property type="match status" value="1"/>
</dbReference>